<organism evidence="1 2">
    <name type="scientific">Algibacter mikhailovii</name>
    <dbReference type="NCBI Taxonomy" id="425498"/>
    <lineage>
        <taxon>Bacteria</taxon>
        <taxon>Pseudomonadati</taxon>
        <taxon>Bacteroidota</taxon>
        <taxon>Flavobacteriia</taxon>
        <taxon>Flavobacteriales</taxon>
        <taxon>Flavobacteriaceae</taxon>
        <taxon>Algibacter</taxon>
    </lineage>
</organism>
<evidence type="ECO:0000313" key="1">
    <source>
        <dbReference type="EMBL" id="GGZ73936.1"/>
    </source>
</evidence>
<dbReference type="Proteomes" id="UP000636004">
    <property type="component" value="Unassembled WGS sequence"/>
</dbReference>
<dbReference type="EMBL" id="BMWZ01000002">
    <property type="protein sequence ID" value="GGZ73936.1"/>
    <property type="molecule type" value="Genomic_DNA"/>
</dbReference>
<name>A0A918QWF9_9FLAO</name>
<comment type="caution">
    <text evidence="1">The sequence shown here is derived from an EMBL/GenBank/DDBJ whole genome shotgun (WGS) entry which is preliminary data.</text>
</comment>
<protein>
    <submittedName>
        <fullName evidence="1">Uncharacterized protein</fullName>
    </submittedName>
</protein>
<keyword evidence="2" id="KW-1185">Reference proteome</keyword>
<accession>A0A918QWF9</accession>
<dbReference type="AlphaFoldDB" id="A0A918QWF9"/>
<reference evidence="1" key="2">
    <citation type="submission" date="2020-09" db="EMBL/GenBank/DDBJ databases">
        <authorList>
            <person name="Sun Q."/>
            <person name="Kim S."/>
        </authorList>
    </citation>
    <scope>NUCLEOTIDE SEQUENCE</scope>
    <source>
        <strain evidence="1">KCTC 12710</strain>
    </source>
</reference>
<reference evidence="1" key="1">
    <citation type="journal article" date="2014" name="Int. J. Syst. Evol. Microbiol.">
        <title>Complete genome sequence of Corynebacterium casei LMG S-19264T (=DSM 44701T), isolated from a smear-ripened cheese.</title>
        <authorList>
            <consortium name="US DOE Joint Genome Institute (JGI-PGF)"/>
            <person name="Walter F."/>
            <person name="Albersmeier A."/>
            <person name="Kalinowski J."/>
            <person name="Ruckert C."/>
        </authorList>
    </citation>
    <scope>NUCLEOTIDE SEQUENCE</scope>
    <source>
        <strain evidence="1">KCTC 12710</strain>
    </source>
</reference>
<proteinExistence type="predicted"/>
<evidence type="ECO:0000313" key="2">
    <source>
        <dbReference type="Proteomes" id="UP000636004"/>
    </source>
</evidence>
<gene>
    <name evidence="1" type="ORF">GCM10007028_09040</name>
</gene>
<sequence>MLNMQLAPNKTSIEATVTALSNNQEEISVVIIKLPPEKPLPAFLHQGKMVKAKNLSPTNNTIELQIGDIINAEIEVMGDPFTQTYLLHNISKAKDSL</sequence>